<dbReference type="AlphaFoldDB" id="A0A9D2EJM2"/>
<gene>
    <name evidence="1" type="ORF">H9968_02205</name>
</gene>
<dbReference type="EMBL" id="DXBR01000025">
    <property type="protein sequence ID" value="HIZ38727.1"/>
    <property type="molecule type" value="Genomic_DNA"/>
</dbReference>
<evidence type="ECO:0008006" key="3">
    <source>
        <dbReference type="Google" id="ProtNLM"/>
    </source>
</evidence>
<organism evidence="1 2">
    <name type="scientific">Candidatus Anaerobutyricum stercoris</name>
    <dbReference type="NCBI Taxonomy" id="2838457"/>
    <lineage>
        <taxon>Bacteria</taxon>
        <taxon>Bacillati</taxon>
        <taxon>Bacillota</taxon>
        <taxon>Clostridia</taxon>
        <taxon>Lachnospirales</taxon>
        <taxon>Lachnospiraceae</taxon>
        <taxon>Anaerobutyricum</taxon>
    </lineage>
</organism>
<name>A0A9D2EJM2_9FIRM</name>
<dbReference type="Proteomes" id="UP000824049">
    <property type="component" value="Unassembled WGS sequence"/>
</dbReference>
<evidence type="ECO:0000313" key="1">
    <source>
        <dbReference type="EMBL" id="HIZ38727.1"/>
    </source>
</evidence>
<protein>
    <recommendedName>
        <fullName evidence="3">Zn-finger containing protein</fullName>
    </recommendedName>
</protein>
<comment type="caution">
    <text evidence="1">The sequence shown here is derived from an EMBL/GenBank/DDBJ whole genome shotgun (WGS) entry which is preliminary data.</text>
</comment>
<sequence length="116" mass="13758">MQQRNGNDEMCRTVFIASIVVYVLSIIFRSSLLYWLAFVGIIYSLFRMFSRNVAARQKENQQFLQFFSLQKKRFNIRKEYRIFTCKGCGQHIRVPRKKGKVEVTCPICGRKAIHRT</sequence>
<accession>A0A9D2EJM2</accession>
<evidence type="ECO:0000313" key="2">
    <source>
        <dbReference type="Proteomes" id="UP000824049"/>
    </source>
</evidence>
<proteinExistence type="predicted"/>
<reference evidence="1" key="1">
    <citation type="journal article" date="2021" name="PeerJ">
        <title>Extensive microbial diversity within the chicken gut microbiome revealed by metagenomics and culture.</title>
        <authorList>
            <person name="Gilroy R."/>
            <person name="Ravi A."/>
            <person name="Getino M."/>
            <person name="Pursley I."/>
            <person name="Horton D.L."/>
            <person name="Alikhan N.F."/>
            <person name="Baker D."/>
            <person name="Gharbi K."/>
            <person name="Hall N."/>
            <person name="Watson M."/>
            <person name="Adriaenssens E.M."/>
            <person name="Foster-Nyarko E."/>
            <person name="Jarju S."/>
            <person name="Secka A."/>
            <person name="Antonio M."/>
            <person name="Oren A."/>
            <person name="Chaudhuri R.R."/>
            <person name="La Ragione R."/>
            <person name="Hildebrand F."/>
            <person name="Pallen M.J."/>
        </authorList>
    </citation>
    <scope>NUCLEOTIDE SEQUENCE</scope>
    <source>
        <strain evidence="1">CHK179-28034</strain>
    </source>
</reference>
<reference evidence="1" key="2">
    <citation type="submission" date="2021-04" db="EMBL/GenBank/DDBJ databases">
        <authorList>
            <person name="Gilroy R."/>
        </authorList>
    </citation>
    <scope>NUCLEOTIDE SEQUENCE</scope>
    <source>
        <strain evidence="1">CHK179-28034</strain>
    </source>
</reference>